<dbReference type="SUPFAM" id="SSF103481">
    <property type="entry name" value="Multidrug resistance efflux transporter EmrE"/>
    <property type="match status" value="2"/>
</dbReference>
<keyword evidence="4" id="KW-1185">Reference proteome</keyword>
<dbReference type="PANTHER" id="PTHR22911:SF79">
    <property type="entry name" value="MOBA-LIKE NTP TRANSFERASE DOMAIN-CONTAINING PROTEIN"/>
    <property type="match status" value="1"/>
</dbReference>
<feature type="transmembrane region" description="Helical" evidence="1">
    <location>
        <begin position="119"/>
        <end position="136"/>
    </location>
</feature>
<evidence type="ECO:0000313" key="3">
    <source>
        <dbReference type="EMBL" id="QSE95933.1"/>
    </source>
</evidence>
<organism evidence="3 4">
    <name type="scientific">Fulvivirga lutea</name>
    <dbReference type="NCBI Taxonomy" id="2810512"/>
    <lineage>
        <taxon>Bacteria</taxon>
        <taxon>Pseudomonadati</taxon>
        <taxon>Bacteroidota</taxon>
        <taxon>Cytophagia</taxon>
        <taxon>Cytophagales</taxon>
        <taxon>Fulvivirgaceae</taxon>
        <taxon>Fulvivirga</taxon>
    </lineage>
</organism>
<gene>
    <name evidence="3" type="ORF">JR347_09900</name>
</gene>
<name>A0A974WEJ2_9BACT</name>
<dbReference type="Proteomes" id="UP000662783">
    <property type="component" value="Chromosome"/>
</dbReference>
<proteinExistence type="predicted"/>
<evidence type="ECO:0000256" key="1">
    <source>
        <dbReference type="SAM" id="Phobius"/>
    </source>
</evidence>
<dbReference type="RefSeq" id="WP_205720446.1">
    <property type="nucleotide sequence ID" value="NZ_CP070608.1"/>
</dbReference>
<keyword evidence="1" id="KW-1133">Transmembrane helix</keyword>
<dbReference type="KEGG" id="fuv:JR347_09900"/>
<feature type="transmembrane region" description="Helical" evidence="1">
    <location>
        <begin position="90"/>
        <end position="107"/>
    </location>
</feature>
<dbReference type="InterPro" id="IPR000620">
    <property type="entry name" value="EamA_dom"/>
</dbReference>
<feature type="transmembrane region" description="Helical" evidence="1">
    <location>
        <begin position="12"/>
        <end position="30"/>
    </location>
</feature>
<reference evidence="3" key="1">
    <citation type="submission" date="2021-02" db="EMBL/GenBank/DDBJ databases">
        <title>Fulvivirga sp. S481 isolated from sea water.</title>
        <authorList>
            <person name="Bae S.S."/>
            <person name="Baek K."/>
        </authorList>
    </citation>
    <scope>NUCLEOTIDE SEQUENCE</scope>
    <source>
        <strain evidence="3">S481</strain>
    </source>
</reference>
<keyword evidence="1" id="KW-0812">Transmembrane</keyword>
<evidence type="ECO:0000259" key="2">
    <source>
        <dbReference type="Pfam" id="PF00892"/>
    </source>
</evidence>
<feature type="transmembrane region" description="Helical" evidence="1">
    <location>
        <begin position="142"/>
        <end position="163"/>
    </location>
</feature>
<accession>A0A974WEJ2</accession>
<feature type="transmembrane region" description="Helical" evidence="1">
    <location>
        <begin position="36"/>
        <end position="53"/>
    </location>
</feature>
<dbReference type="Pfam" id="PF00892">
    <property type="entry name" value="EamA"/>
    <property type="match status" value="2"/>
</dbReference>
<feature type="transmembrane region" description="Helical" evidence="1">
    <location>
        <begin position="240"/>
        <end position="263"/>
    </location>
</feature>
<keyword evidence="1" id="KW-0472">Membrane</keyword>
<dbReference type="InterPro" id="IPR037185">
    <property type="entry name" value="EmrE-like"/>
</dbReference>
<dbReference type="EMBL" id="CP070608">
    <property type="protein sequence ID" value="QSE95933.1"/>
    <property type="molecule type" value="Genomic_DNA"/>
</dbReference>
<feature type="domain" description="EamA" evidence="2">
    <location>
        <begin position="144"/>
        <end position="284"/>
    </location>
</feature>
<feature type="transmembrane region" description="Helical" evidence="1">
    <location>
        <begin position="209"/>
        <end position="228"/>
    </location>
</feature>
<dbReference type="GO" id="GO:0016020">
    <property type="term" value="C:membrane"/>
    <property type="evidence" value="ECO:0007669"/>
    <property type="project" value="InterPro"/>
</dbReference>
<evidence type="ECO:0000313" key="4">
    <source>
        <dbReference type="Proteomes" id="UP000662783"/>
    </source>
</evidence>
<sequence>MTQTTTDYIKLHFIVWIWGFTAILGLLISIPSVEIVFYRTLIAAVVLWGLLVYSKVSFRIGKREAYKILGTGFIIAAHWILFFAAARVSTASVCLAGMATCSLWTSFLEPLMNKKKIKAFEVVLGLIVIAGLYVIFRFEFNHALGLFMAVASAFLSALFSVINGKLTVRHNPYMITFYEMAGACIGTALFFPFYTYYFAPEGLQLIPTAIDWLWLFILAVICTVYAFSVSVEIMKRVSAFVVNLTVNLEPVYGIILAVIIFGEKEQMKPGFYVGTVIILISVLIYPVLNRYYKRKALPLDNLR</sequence>
<dbReference type="PANTHER" id="PTHR22911">
    <property type="entry name" value="ACYL-MALONYL CONDENSING ENZYME-RELATED"/>
    <property type="match status" value="1"/>
</dbReference>
<feature type="domain" description="EamA" evidence="2">
    <location>
        <begin position="15"/>
        <end position="136"/>
    </location>
</feature>
<protein>
    <submittedName>
        <fullName evidence="3">DMT family transporter</fullName>
    </submittedName>
</protein>
<feature type="transmembrane region" description="Helical" evidence="1">
    <location>
        <begin position="65"/>
        <end position="84"/>
    </location>
</feature>
<feature type="transmembrane region" description="Helical" evidence="1">
    <location>
        <begin position="175"/>
        <end position="197"/>
    </location>
</feature>
<dbReference type="AlphaFoldDB" id="A0A974WEJ2"/>
<feature type="transmembrane region" description="Helical" evidence="1">
    <location>
        <begin position="269"/>
        <end position="288"/>
    </location>
</feature>